<protein>
    <submittedName>
        <fullName evidence="2">Uncharacterized protein</fullName>
    </submittedName>
</protein>
<evidence type="ECO:0000313" key="3">
    <source>
        <dbReference type="Proteomes" id="UP001367030"/>
    </source>
</evidence>
<name>A0ABU8XDT3_9BURK</name>
<reference evidence="2 3" key="1">
    <citation type="submission" date="2024-03" db="EMBL/GenBank/DDBJ databases">
        <title>Novel species of the genus Variovorax.</title>
        <authorList>
            <person name="Liu Q."/>
            <person name="Xin Y.-H."/>
        </authorList>
    </citation>
    <scope>NUCLEOTIDE SEQUENCE [LARGE SCALE GENOMIC DNA]</scope>
    <source>
        <strain evidence="2 3">KACC 18901</strain>
    </source>
</reference>
<comment type="caution">
    <text evidence="2">The sequence shown here is derived from an EMBL/GenBank/DDBJ whole genome shotgun (WGS) entry which is preliminary data.</text>
</comment>
<keyword evidence="3" id="KW-1185">Reference proteome</keyword>
<dbReference type="Proteomes" id="UP001367030">
    <property type="component" value="Unassembled WGS sequence"/>
</dbReference>
<evidence type="ECO:0000313" key="2">
    <source>
        <dbReference type="EMBL" id="MEJ8857996.1"/>
    </source>
</evidence>
<accession>A0ABU8XDT3</accession>
<dbReference type="EMBL" id="JBBKZS010000014">
    <property type="protein sequence ID" value="MEJ8857996.1"/>
    <property type="molecule type" value="Genomic_DNA"/>
</dbReference>
<organism evidence="2 3">
    <name type="scientific">Variovorax robiniae</name>
    <dbReference type="NCBI Taxonomy" id="1836199"/>
    <lineage>
        <taxon>Bacteria</taxon>
        <taxon>Pseudomonadati</taxon>
        <taxon>Pseudomonadota</taxon>
        <taxon>Betaproteobacteria</taxon>
        <taxon>Burkholderiales</taxon>
        <taxon>Comamonadaceae</taxon>
        <taxon>Variovorax</taxon>
    </lineage>
</organism>
<evidence type="ECO:0000256" key="1">
    <source>
        <dbReference type="SAM" id="MobiDB-lite"/>
    </source>
</evidence>
<dbReference type="RefSeq" id="WP_340338066.1">
    <property type="nucleotide sequence ID" value="NZ_JBBKZS010000014.1"/>
</dbReference>
<sequence length="107" mass="11722">MNFESSTSRQAVTKPVSWGLHPIEDSTDQKALLGAIRTRYGFVHVVSVEEGTFLEIVLHNWHYTRHVHGGPISARGLLALADKFAQETHQEVTQGGQEGGRARASGT</sequence>
<proteinExistence type="predicted"/>
<feature type="region of interest" description="Disordered" evidence="1">
    <location>
        <begin position="88"/>
        <end position="107"/>
    </location>
</feature>
<gene>
    <name evidence="2" type="ORF">WKW79_25730</name>
</gene>